<evidence type="ECO:0000256" key="1">
    <source>
        <dbReference type="SAM" id="MobiDB-lite"/>
    </source>
</evidence>
<accession>A0AAV5U483</accession>
<feature type="compositionally biased region" description="Gly residues" evidence="1">
    <location>
        <begin position="132"/>
        <end position="145"/>
    </location>
</feature>
<protein>
    <submittedName>
        <fullName evidence="2">Uncharacterized protein</fullName>
    </submittedName>
</protein>
<feature type="compositionally biased region" description="Gly residues" evidence="1">
    <location>
        <begin position="17"/>
        <end position="36"/>
    </location>
</feature>
<feature type="compositionally biased region" description="Basic and acidic residues" evidence="1">
    <location>
        <begin position="89"/>
        <end position="107"/>
    </location>
</feature>
<evidence type="ECO:0000313" key="2">
    <source>
        <dbReference type="EMBL" id="GMT01322.1"/>
    </source>
</evidence>
<dbReference type="EMBL" id="BTSX01000005">
    <property type="protein sequence ID" value="GMT01322.1"/>
    <property type="molecule type" value="Genomic_DNA"/>
</dbReference>
<comment type="caution">
    <text evidence="2">The sequence shown here is derived from an EMBL/GenBank/DDBJ whole genome shotgun (WGS) entry which is preliminary data.</text>
</comment>
<feature type="compositionally biased region" description="Basic and acidic residues" evidence="1">
    <location>
        <begin position="234"/>
        <end position="244"/>
    </location>
</feature>
<feature type="compositionally biased region" description="Basic and acidic residues" evidence="1">
    <location>
        <begin position="304"/>
        <end position="318"/>
    </location>
</feature>
<feature type="region of interest" description="Disordered" evidence="1">
    <location>
        <begin position="234"/>
        <end position="257"/>
    </location>
</feature>
<dbReference type="Proteomes" id="UP001432027">
    <property type="component" value="Unassembled WGS sequence"/>
</dbReference>
<gene>
    <name evidence="2" type="ORF">PENTCL1PPCAC_23496</name>
</gene>
<reference evidence="2" key="1">
    <citation type="submission" date="2023-10" db="EMBL/GenBank/DDBJ databases">
        <title>Genome assembly of Pristionchus species.</title>
        <authorList>
            <person name="Yoshida K."/>
            <person name="Sommer R.J."/>
        </authorList>
    </citation>
    <scope>NUCLEOTIDE SEQUENCE</scope>
    <source>
        <strain evidence="2">RS0144</strain>
    </source>
</reference>
<keyword evidence="3" id="KW-1185">Reference proteome</keyword>
<feature type="region of interest" description="Disordered" evidence="1">
    <location>
        <begin position="270"/>
        <end position="318"/>
    </location>
</feature>
<evidence type="ECO:0000313" key="3">
    <source>
        <dbReference type="Proteomes" id="UP001432027"/>
    </source>
</evidence>
<organism evidence="2 3">
    <name type="scientific">Pristionchus entomophagus</name>
    <dbReference type="NCBI Taxonomy" id="358040"/>
    <lineage>
        <taxon>Eukaryota</taxon>
        <taxon>Metazoa</taxon>
        <taxon>Ecdysozoa</taxon>
        <taxon>Nematoda</taxon>
        <taxon>Chromadorea</taxon>
        <taxon>Rhabditida</taxon>
        <taxon>Rhabditina</taxon>
        <taxon>Diplogasteromorpha</taxon>
        <taxon>Diplogasteroidea</taxon>
        <taxon>Neodiplogasteridae</taxon>
        <taxon>Pristionchus</taxon>
    </lineage>
</organism>
<sequence length="318" mass="36140">MAEFGRKAGSSPRHSRGGGGSRKGRKGGGGGSGNSGFGASPPTEFYNSQYDYAEPPRMPEGMQRKNAWDDHATEHDEQILVAKGLITPSRDRRTPPYEEHRSSDYPPHESSSYSGGGAYDHDSSSSHYQDGDGYGTGYRNGGGGAELPYSTSQQQQQQYRPSSGYDYDVMTPPRSHQSQQDLNRDDDYRSQRSIERETCATIEDEYYGWSSADLNREVTRLQRRLDVVRDMRDRAEEQERRNYSEEQEFIQNVRDGESFYERDEAGYSALGRQAYNTQQKRNEQSRGYIPASRLDRYGPSSTSDYRRSDGGRRRDEDQ</sequence>
<feature type="compositionally biased region" description="Basic and acidic residues" evidence="1">
    <location>
        <begin position="62"/>
        <end position="78"/>
    </location>
</feature>
<feature type="non-terminal residue" evidence="2">
    <location>
        <position position="318"/>
    </location>
</feature>
<dbReference type="AlphaFoldDB" id="A0AAV5U483"/>
<name>A0AAV5U483_9BILA</name>
<feature type="compositionally biased region" description="Basic and acidic residues" evidence="1">
    <location>
        <begin position="182"/>
        <end position="195"/>
    </location>
</feature>
<proteinExistence type="predicted"/>
<feature type="region of interest" description="Disordered" evidence="1">
    <location>
        <begin position="1"/>
        <end position="195"/>
    </location>
</feature>